<name>A0ABM6CL78_9HYPH</name>
<dbReference type="SUPFAM" id="SSF143100">
    <property type="entry name" value="TTHA1013/TTHA0281-like"/>
    <property type="match status" value="1"/>
</dbReference>
<evidence type="ECO:0000313" key="2">
    <source>
        <dbReference type="EMBL" id="ANL89133.1"/>
    </source>
</evidence>
<dbReference type="SUPFAM" id="SSF47598">
    <property type="entry name" value="Ribbon-helix-helix"/>
    <property type="match status" value="1"/>
</dbReference>
<geneLocation type="plasmid" evidence="2 3">
    <name>pRphaN771e</name>
</geneLocation>
<keyword evidence="2" id="KW-0614">Plasmid</keyword>
<dbReference type="Pfam" id="PF05534">
    <property type="entry name" value="HicB"/>
    <property type="match status" value="1"/>
</dbReference>
<dbReference type="InterPro" id="IPR035069">
    <property type="entry name" value="TTHA1013/TTHA0281-like"/>
</dbReference>
<sequence length="154" mass="17525">MNTMTYNGYHARIEFDAEDDVFFGRIAGISDVIGFHGDSVAELKKAFHEAVDDYLETCRKIGKEPQRPYSGKMMFRVAPEVHRRAALAAELSGKSLNQWAEEVLGEAADHYAEPRLPARERHGNKQGTRIESSRRVSEIGTFWSDGFVKQRQDY</sequence>
<protein>
    <submittedName>
        <fullName evidence="2">HicB family protein</fullName>
    </submittedName>
</protein>
<accession>A0ABM6CL78</accession>
<proteinExistence type="predicted"/>
<organism evidence="2 3">
    <name type="scientific">Rhizobium phaseoli</name>
    <dbReference type="NCBI Taxonomy" id="396"/>
    <lineage>
        <taxon>Bacteria</taxon>
        <taxon>Pseudomonadati</taxon>
        <taxon>Pseudomonadota</taxon>
        <taxon>Alphaproteobacteria</taxon>
        <taxon>Hyphomicrobiales</taxon>
        <taxon>Rhizobiaceae</taxon>
        <taxon>Rhizobium/Agrobacterium group</taxon>
        <taxon>Rhizobium</taxon>
    </lineage>
</organism>
<dbReference type="Proteomes" id="UP000078551">
    <property type="component" value="Plasmid pRphaN771e"/>
</dbReference>
<dbReference type="EMBL" id="CP013573">
    <property type="protein sequence ID" value="ANL89133.1"/>
    <property type="molecule type" value="Genomic_DNA"/>
</dbReference>
<evidence type="ECO:0000256" key="1">
    <source>
        <dbReference type="SAM" id="MobiDB-lite"/>
    </source>
</evidence>
<gene>
    <name evidence="2" type="ORF">AMC81_PE00890</name>
</gene>
<dbReference type="InterPro" id="IPR010985">
    <property type="entry name" value="Ribbon_hlx_hlx"/>
</dbReference>
<keyword evidence="3" id="KW-1185">Reference proteome</keyword>
<dbReference type="InterPro" id="IPR008651">
    <property type="entry name" value="Uncharacterised_HicB"/>
</dbReference>
<evidence type="ECO:0000313" key="3">
    <source>
        <dbReference type="Proteomes" id="UP000078551"/>
    </source>
</evidence>
<feature type="region of interest" description="Disordered" evidence="1">
    <location>
        <begin position="115"/>
        <end position="134"/>
    </location>
</feature>
<reference evidence="2 3" key="1">
    <citation type="submission" date="2015-11" db="EMBL/GenBank/DDBJ databases">
        <title>The limits of bacterial species coexistence and the symbiotic plasmid transference in sympatric Rhizobium populations.</title>
        <authorList>
            <person name="Perez-Carrascal O.M."/>
            <person name="VanInsberghe D."/>
            <person name="Juarez S."/>
            <person name="Polz M.F."/>
            <person name="Vinuesa P."/>
            <person name="Gonzalez V."/>
        </authorList>
    </citation>
    <scope>NUCLEOTIDE SEQUENCE [LARGE SCALE GENOMIC DNA]</scope>
    <source>
        <strain evidence="2 3">N771</strain>
        <plasmid evidence="2 3">pRphaN771e</plasmid>
    </source>
</reference>